<dbReference type="GO" id="GO:0075523">
    <property type="term" value="P:viral translational frameshifting"/>
    <property type="evidence" value="ECO:0007669"/>
    <property type="project" value="UniProtKB-KW"/>
</dbReference>
<dbReference type="InterPro" id="IPR036875">
    <property type="entry name" value="Znf_CCHC_sf"/>
</dbReference>
<comment type="subcellular location">
    <subcellularLocation>
        <location evidence="2">Nucleus</location>
    </subcellularLocation>
</comment>
<keyword evidence="9" id="KW-0539">Nucleus</keyword>
<dbReference type="CDD" id="cd16620">
    <property type="entry name" value="vRING-HC-C4C4_RBBP6"/>
    <property type="match status" value="1"/>
</dbReference>
<dbReference type="PANTHER" id="PTHR15439:SF0">
    <property type="entry name" value="CELL DIVISION CYCLE AND APOPTOSIS REGULATOR PROTEIN 1-RELATED"/>
    <property type="match status" value="1"/>
</dbReference>
<protein>
    <submittedName>
        <fullName evidence="15">Putative RING finger protein P8B7.15c</fullName>
    </submittedName>
</protein>
<dbReference type="Pfam" id="PF02100">
    <property type="entry name" value="ODC_AZ"/>
    <property type="match status" value="1"/>
</dbReference>
<evidence type="ECO:0000256" key="1">
    <source>
        <dbReference type="ARBA" id="ARBA00002307"/>
    </source>
</evidence>
<dbReference type="GO" id="GO:0008270">
    <property type="term" value="F:zinc ion binding"/>
    <property type="evidence" value="ECO:0007669"/>
    <property type="project" value="UniProtKB-KW"/>
</dbReference>
<dbReference type="InterPro" id="IPR001878">
    <property type="entry name" value="Znf_CCHC"/>
</dbReference>
<name>A0A093VMS8_TALMA</name>
<dbReference type="Gene3D" id="3.10.20.90">
    <property type="entry name" value="Phosphatidylinositol 3-kinase Catalytic Subunit, Chain A, domain 1"/>
    <property type="match status" value="1"/>
</dbReference>
<keyword evidence="8" id="KW-0862">Zinc</keyword>
<feature type="compositionally biased region" description="Basic and acidic residues" evidence="11">
    <location>
        <begin position="363"/>
        <end position="380"/>
    </location>
</feature>
<dbReference type="Pfam" id="PF08783">
    <property type="entry name" value="DWNN"/>
    <property type="match status" value="1"/>
</dbReference>
<dbReference type="InterPro" id="IPR034751">
    <property type="entry name" value="Yippee"/>
</dbReference>
<gene>
    <name evidence="15" type="ORF">GQ26_0012810</name>
</gene>
<accession>A0A093VMS8</accession>
<keyword evidence="5" id="KW-0479">Metal-binding</keyword>
<dbReference type="InterPro" id="IPR033489">
    <property type="entry name" value="RBBP6"/>
</dbReference>
<feature type="compositionally biased region" description="Polar residues" evidence="11">
    <location>
        <begin position="1103"/>
        <end position="1115"/>
    </location>
</feature>
<keyword evidence="7 10" id="KW-0863">Zinc-finger</keyword>
<dbReference type="Gene3D" id="3.30.40.10">
    <property type="entry name" value="Zinc/RING finger domain, C3HC4 (zinc finger)"/>
    <property type="match status" value="1"/>
</dbReference>
<evidence type="ECO:0000259" key="14">
    <source>
        <dbReference type="PROSITE" id="PS51792"/>
    </source>
</evidence>
<feature type="domain" description="CCHC-type" evidence="12">
    <location>
        <begin position="185"/>
        <end position="199"/>
    </location>
</feature>
<dbReference type="SUPFAM" id="SSF57756">
    <property type="entry name" value="Retrovirus zinc finger-like domains"/>
    <property type="match status" value="1"/>
</dbReference>
<feature type="region of interest" description="Disordered" evidence="11">
    <location>
        <begin position="1091"/>
        <end position="1124"/>
    </location>
</feature>
<keyword evidence="6" id="KW-0688">Ribosomal frameshifting</keyword>
<dbReference type="InterPro" id="IPR002993">
    <property type="entry name" value="ODC_AZ"/>
</dbReference>
<dbReference type="Pfam" id="PF03226">
    <property type="entry name" value="Yippee-Mis18"/>
    <property type="match status" value="1"/>
</dbReference>
<feature type="compositionally biased region" description="Polar residues" evidence="11">
    <location>
        <begin position="402"/>
        <end position="415"/>
    </location>
</feature>
<feature type="domain" description="DWNN" evidence="13">
    <location>
        <begin position="5"/>
        <end position="78"/>
    </location>
</feature>
<dbReference type="AlphaFoldDB" id="A0A093VMS8"/>
<dbReference type="GO" id="GO:0008073">
    <property type="term" value="F:ornithine decarboxylase inhibitor activity"/>
    <property type="evidence" value="ECO:0007669"/>
    <property type="project" value="InterPro"/>
</dbReference>
<evidence type="ECO:0000256" key="2">
    <source>
        <dbReference type="ARBA" id="ARBA00004123"/>
    </source>
</evidence>
<feature type="region of interest" description="Disordered" evidence="11">
    <location>
        <begin position="97"/>
        <end position="131"/>
    </location>
</feature>
<dbReference type="GO" id="GO:0006511">
    <property type="term" value="P:ubiquitin-dependent protein catabolic process"/>
    <property type="evidence" value="ECO:0007669"/>
    <property type="project" value="TreeGrafter"/>
</dbReference>
<evidence type="ECO:0000256" key="3">
    <source>
        <dbReference type="ARBA" id="ARBA00008796"/>
    </source>
</evidence>
<feature type="domain" description="Yippee" evidence="14">
    <location>
        <begin position="970"/>
        <end position="1084"/>
    </location>
</feature>
<dbReference type="InterPro" id="IPR004910">
    <property type="entry name" value="Yippee/Mis18/Cereblon"/>
</dbReference>
<evidence type="ECO:0000256" key="6">
    <source>
        <dbReference type="ARBA" id="ARBA00022758"/>
    </source>
</evidence>
<dbReference type="HOGENOM" id="CLU_275965_0_0_1"/>
<feature type="compositionally biased region" description="Low complexity" evidence="11">
    <location>
        <begin position="466"/>
        <end position="478"/>
    </location>
</feature>
<evidence type="ECO:0000259" key="12">
    <source>
        <dbReference type="PROSITE" id="PS50158"/>
    </source>
</evidence>
<comment type="function">
    <text evidence="1">Ornithine decarboxylase (ODC) antizyme protein that negatively regulates ODC activity and intracellular polyamine biosynthesis in response to increased intracellular polyamine levels. Binds to ODC monomers, inhibiting the assembly of the functional ODC homodimer, and targets the monomers for ubiquitin-independent proteolytic destruction by the 26S proteasome.</text>
</comment>
<dbReference type="GO" id="GO:0003676">
    <property type="term" value="F:nucleic acid binding"/>
    <property type="evidence" value="ECO:0007669"/>
    <property type="project" value="InterPro"/>
</dbReference>
<evidence type="ECO:0000256" key="7">
    <source>
        <dbReference type="ARBA" id="ARBA00022771"/>
    </source>
</evidence>
<dbReference type="EMBL" id="JPOX01000001">
    <property type="protein sequence ID" value="KFX53485.1"/>
    <property type="molecule type" value="Genomic_DNA"/>
</dbReference>
<dbReference type="PROSITE" id="PS51792">
    <property type="entry name" value="YIPPEE"/>
    <property type="match status" value="1"/>
</dbReference>
<comment type="similarity">
    <text evidence="3">Belongs to the ODC antizyme family.</text>
</comment>
<dbReference type="PROSITE" id="PS50158">
    <property type="entry name" value="ZF_CCHC"/>
    <property type="match status" value="1"/>
</dbReference>
<proteinExistence type="inferred from homology"/>
<reference evidence="15" key="1">
    <citation type="journal article" date="2014" name="PLoS Genet.">
        <title>Signature Gene Expression Reveals Novel Clues to the Molecular Mechanisms of Dimorphic Transition in Penicillium marneffei.</title>
        <authorList>
            <person name="Yang E."/>
            <person name="Wang G."/>
            <person name="Cai J."/>
            <person name="Woo P.C."/>
            <person name="Lau S.K."/>
            <person name="Yuen K.-Y."/>
            <person name="Chow W.-N."/>
            <person name="Lin X."/>
        </authorList>
    </citation>
    <scope>NUCLEOTIDE SEQUENCE [LARGE SCALE GENOMIC DNA]</scope>
    <source>
        <strain evidence="15">PM1</strain>
    </source>
</reference>
<dbReference type="GO" id="GO:0005634">
    <property type="term" value="C:nucleus"/>
    <property type="evidence" value="ECO:0007669"/>
    <property type="project" value="UniProtKB-SubCell"/>
</dbReference>
<dbReference type="GO" id="GO:0006397">
    <property type="term" value="P:mRNA processing"/>
    <property type="evidence" value="ECO:0007669"/>
    <property type="project" value="InterPro"/>
</dbReference>
<evidence type="ECO:0000259" key="13">
    <source>
        <dbReference type="PROSITE" id="PS51282"/>
    </source>
</evidence>
<evidence type="ECO:0000313" key="15">
    <source>
        <dbReference type="EMBL" id="KFX53485.1"/>
    </source>
</evidence>
<dbReference type="SUPFAM" id="SSF57850">
    <property type="entry name" value="RING/U-box"/>
    <property type="match status" value="1"/>
</dbReference>
<evidence type="ECO:0000256" key="11">
    <source>
        <dbReference type="SAM" id="MobiDB-lite"/>
    </source>
</evidence>
<feature type="region of interest" description="Disordered" evidence="11">
    <location>
        <begin position="582"/>
        <end position="619"/>
    </location>
</feature>
<dbReference type="InterPro" id="IPR014891">
    <property type="entry name" value="DWNN_domain"/>
</dbReference>
<dbReference type="Gene3D" id="4.10.60.10">
    <property type="entry name" value="Zinc finger, CCHC-type"/>
    <property type="match status" value="1"/>
</dbReference>
<dbReference type="InterPro" id="IPR013083">
    <property type="entry name" value="Znf_RING/FYVE/PHD"/>
</dbReference>
<dbReference type="InterPro" id="IPR025829">
    <property type="entry name" value="Zn_knuckle_CX2CX3GHX4C"/>
</dbReference>
<sequence>MASSVHFKFKSQKEPSRVTFDGTGISVFELKREIISQNRLGDGTDFELSIYNEDTGEEYDDDTAIIPRSTSVIARRLPAARPGKGGAARYVSGKMPLTARGSTRPDLPSTGRTTSGAGPAGQASIPGLDSAQTEDEKIDALFNLQANQWKEQQQEMANATPVAFGRGRGKPLNVPDHPPPPGYLCYRCREKGHWIQACPTNNDPNFDGKYRVKRSTGIPRSLQTKVDKTTAMAMDGSAEDLKNSGVMVNADGDFVIAQPDKAAWELYQEKAKASAAAAAEAAAAEGSKELQARGLECPIDKRMFLEPTKTPCCNRTYCNDCITNALIESDFICPGCSTEGVLLDNLTVDDEAVAKIKAFEVEKAEGKKEKEKQEDNKEALVEQEEEPKSRSTSVKPVVATAATVSSPGVQSATSTSKKRTAEDEPEVEATERPDSSASFKKQKADDSKQSNGEQADAQTQNTTSENNDNNNMHNNMMPFPMNPQMPFPNAGFSQVPGMTPMPFDNNFMPGAMNPLMNPMMMPMGNAFQNPGFNGWNQMGGTSFPFPANGMFGDGSMMQGNNYGQFNNNFNAMQMGQGSQYMSQQQPGFQQGMGMNNFSNQQRNNYNYNKAAGSRDDDSPYFRQPVNPQRHQARQRRAVCLERTESNHSEPSLAHSATMTPIDNFLFAQSISTPDLLQNITSAPHLQWRANFHGQVSILASCYMATTVSETVKGFHYCTPNGAGEAAQTITEECERLFCDTLSAMFLGERNRRHRTSLVMGAFQQNVRPENRKVLHLRDIEAYLELWDYANDAIYRGFVVDGRGQRTLFVFLDSQAASHGIKTAQIIACVPRSDDPLGSGIVRNLGWCGFSLTRLDAWMPPGSGGIALSDRWLFLAAQDLGMTSSPHSWFLLFALCPLYSQLEEWAELLILMMPLVSIPAFPNFLIPSPSFPKRQYKTPESHDVVDKSIENANPPQSSENNIRALRSSHLSYIRCARCGAHICHTSQIVSKGFTGRHGRAYLVSPTNSTSSNGYQQTNDTATLTNTITQRAVPRQLVTGAHTVADINCIICGSVLGWKYIAAEEEAQRYKVGKYIIETKRITASSCWEFQDDFPSPTSDDGPASSLTMRPSVTSDDYSSDVEFDSQDEDECEDLFAGVWSPGLARRRRNLKLTRKS</sequence>
<evidence type="ECO:0000256" key="5">
    <source>
        <dbReference type="ARBA" id="ARBA00022723"/>
    </source>
</evidence>
<comment type="caution">
    <text evidence="15">The sequence shown here is derived from an EMBL/GenBank/DDBJ whole genome shotgun (WGS) entry which is preliminary data.</text>
</comment>
<dbReference type="PROSITE" id="PS51282">
    <property type="entry name" value="DWNN"/>
    <property type="match status" value="1"/>
</dbReference>
<feature type="region of interest" description="Disordered" evidence="11">
    <location>
        <begin position="363"/>
        <end position="478"/>
    </location>
</feature>
<dbReference type="Pfam" id="PF13696">
    <property type="entry name" value="zf-CCHC_2"/>
    <property type="match status" value="1"/>
</dbReference>
<evidence type="ECO:0000256" key="9">
    <source>
        <dbReference type="ARBA" id="ARBA00023242"/>
    </source>
</evidence>
<evidence type="ECO:0000256" key="4">
    <source>
        <dbReference type="ARBA" id="ARBA00011486"/>
    </source>
</evidence>
<organism evidence="15">
    <name type="scientific">Talaromyces marneffei PM1</name>
    <dbReference type="NCBI Taxonomy" id="1077442"/>
    <lineage>
        <taxon>Eukaryota</taxon>
        <taxon>Fungi</taxon>
        <taxon>Dikarya</taxon>
        <taxon>Ascomycota</taxon>
        <taxon>Pezizomycotina</taxon>
        <taxon>Eurotiomycetes</taxon>
        <taxon>Eurotiomycetidae</taxon>
        <taxon>Eurotiales</taxon>
        <taxon>Trichocomaceae</taxon>
        <taxon>Talaromyces</taxon>
        <taxon>Talaromyces sect. Talaromyces</taxon>
    </lineage>
</organism>
<evidence type="ECO:0000256" key="8">
    <source>
        <dbReference type="ARBA" id="ARBA00022833"/>
    </source>
</evidence>
<feature type="compositionally biased region" description="Polar residues" evidence="11">
    <location>
        <begin position="449"/>
        <end position="465"/>
    </location>
</feature>
<evidence type="ECO:0000256" key="10">
    <source>
        <dbReference type="PROSITE-ProRule" id="PRU00047"/>
    </source>
</evidence>
<feature type="compositionally biased region" description="Low complexity" evidence="11">
    <location>
        <begin position="582"/>
        <end position="608"/>
    </location>
</feature>
<dbReference type="GO" id="GO:0016567">
    <property type="term" value="P:protein ubiquitination"/>
    <property type="evidence" value="ECO:0007669"/>
    <property type="project" value="InterPro"/>
</dbReference>
<dbReference type="PANTHER" id="PTHR15439">
    <property type="entry name" value="RETINOBLASTOMA-BINDING PROTEIN 6"/>
    <property type="match status" value="1"/>
</dbReference>
<dbReference type="SMART" id="SM01180">
    <property type="entry name" value="DWNN"/>
    <property type="match status" value="1"/>
</dbReference>
<comment type="subunit">
    <text evidence="4">Interacts with ODC and thereby sterically blocks ODC homodimerization.</text>
</comment>
<dbReference type="GO" id="GO:0061630">
    <property type="term" value="F:ubiquitin protein ligase activity"/>
    <property type="evidence" value="ECO:0007669"/>
    <property type="project" value="InterPro"/>
</dbReference>